<evidence type="ECO:0000256" key="1">
    <source>
        <dbReference type="SAM" id="SignalP"/>
    </source>
</evidence>
<feature type="domain" description="AMIN" evidence="2">
    <location>
        <begin position="151"/>
        <end position="232"/>
    </location>
</feature>
<organism evidence="3 4">
    <name type="scientific">Sulfurospirillum cavolei</name>
    <dbReference type="NCBI Taxonomy" id="366522"/>
    <lineage>
        <taxon>Bacteria</taxon>
        <taxon>Pseudomonadati</taxon>
        <taxon>Campylobacterota</taxon>
        <taxon>Epsilonproteobacteria</taxon>
        <taxon>Campylobacterales</taxon>
        <taxon>Sulfurospirillaceae</taxon>
        <taxon>Sulfurospirillum</taxon>
    </lineage>
</organism>
<proteinExistence type="predicted"/>
<evidence type="ECO:0000313" key="4">
    <source>
        <dbReference type="Proteomes" id="UP000231638"/>
    </source>
</evidence>
<dbReference type="Pfam" id="PF11741">
    <property type="entry name" value="AMIN"/>
    <property type="match status" value="1"/>
</dbReference>
<dbReference type="STRING" id="366522.GCA_001548055_00094"/>
<keyword evidence="1" id="KW-0732">Signal</keyword>
<dbReference type="Proteomes" id="UP000231638">
    <property type="component" value="Unassembled WGS sequence"/>
</dbReference>
<name>A0A2D3W7D1_9BACT</name>
<sequence length="235" mass="26098">MRKVLWLLLSLFMIAEARENPFESAESKTIGKATQVEETRTDFSTASVTLPSSARILRSLTLTFQNLDGSISEEIVAIDQTIDWHQPLILSAQKAAPLKETKESNTTQALVNAIKEKKEEAPKSVTLPKITTPKKEPDPLKFNTTLALSVNGNEISIFTQDTKVRDFLIADPYKVVVDFKKNNTLATQTLTIAQAPFVSATLGGHDGFYRVAILLDGHYRYDILPFNGGYVIKLK</sequence>
<accession>A0A2D3W7D1</accession>
<gene>
    <name evidence="3" type="ORF">CFH80_08230</name>
</gene>
<evidence type="ECO:0000259" key="2">
    <source>
        <dbReference type="Pfam" id="PF11741"/>
    </source>
</evidence>
<dbReference type="AlphaFoldDB" id="A0A2D3W7D1"/>
<reference evidence="3 4" key="1">
    <citation type="journal article" date="2017" name="Front. Microbiol.">
        <title>Comparative Genomic Analysis of the Class Epsilonproteobacteria and Proposed Reclassification to Epsilonbacteraeota (phyl. nov.).</title>
        <authorList>
            <person name="Waite D.W."/>
            <person name="Vanwonterghem I."/>
            <person name="Rinke C."/>
            <person name="Parks D.H."/>
            <person name="Zhang Y."/>
            <person name="Takai K."/>
            <person name="Sievert S.M."/>
            <person name="Simon J."/>
            <person name="Campbell B.J."/>
            <person name="Hanson T.E."/>
            <person name="Woyke T."/>
            <person name="Klotz M.G."/>
            <person name="Hugenholtz P."/>
        </authorList>
    </citation>
    <scope>NUCLEOTIDE SEQUENCE [LARGE SCALE GENOMIC DNA]</scope>
    <source>
        <strain evidence="3">UBA11420</strain>
    </source>
</reference>
<protein>
    <submittedName>
        <fullName evidence="3">AMIN domain-containing protein</fullName>
    </submittedName>
</protein>
<feature type="chain" id="PRO_5013723377" evidence="1">
    <location>
        <begin position="18"/>
        <end position="235"/>
    </location>
</feature>
<dbReference type="InterPro" id="IPR021731">
    <property type="entry name" value="AMIN_dom"/>
</dbReference>
<comment type="caution">
    <text evidence="3">The sequence shown here is derived from an EMBL/GenBank/DDBJ whole genome shotgun (WGS) entry which is preliminary data.</text>
</comment>
<dbReference type="EMBL" id="DLUG01000215">
    <property type="protein sequence ID" value="DAB35795.1"/>
    <property type="molecule type" value="Genomic_DNA"/>
</dbReference>
<evidence type="ECO:0000313" key="3">
    <source>
        <dbReference type="EMBL" id="DAB35795.1"/>
    </source>
</evidence>
<feature type="signal peptide" evidence="1">
    <location>
        <begin position="1"/>
        <end position="17"/>
    </location>
</feature>